<evidence type="ECO:0000256" key="1">
    <source>
        <dbReference type="SAM" id="MobiDB-lite"/>
    </source>
</evidence>
<accession>A0A6F8SMC1</accession>
<evidence type="ECO:0000313" key="2">
    <source>
        <dbReference type="EMBL" id="BCA89225.1"/>
    </source>
</evidence>
<dbReference type="AlphaFoldDB" id="A0A6F8SMC1"/>
<reference evidence="3" key="1">
    <citation type="journal article" date="2020" name="Microbiol. Resour. Announc.">
        <title>Complete Genome Sequence of Adlercreutzia sp. Strain 8CFCBH1, a Potent Producer of Equol, Isolated from Healthy Japanese Feces.</title>
        <authorList>
            <person name="Ogata Y."/>
            <person name="Sakamoto M."/>
            <person name="Ohkuma M."/>
            <person name="Hattori M."/>
            <person name="Suda W."/>
        </authorList>
    </citation>
    <scope>NUCLEOTIDE SEQUENCE [LARGE SCALE GENOMIC DNA]</scope>
    <source>
        <strain evidence="3">8CFCBH1</strain>
    </source>
</reference>
<proteinExistence type="predicted"/>
<protein>
    <submittedName>
        <fullName evidence="2">Uncharacterized protein</fullName>
    </submittedName>
</protein>
<dbReference type="KEGG" id="ahat:ADCFC_18440"/>
<dbReference type="Proteomes" id="UP000501727">
    <property type="component" value="Chromosome"/>
</dbReference>
<evidence type="ECO:0000313" key="3">
    <source>
        <dbReference type="Proteomes" id="UP000501727"/>
    </source>
</evidence>
<sequence length="74" mass="8581">MCFFVHPSELGFFKFPQIKQGVLRNQKSTFSKSRDPEKHIFQISENEKARPRVGCGRAGRDEASRKETRRRGIA</sequence>
<keyword evidence="3" id="KW-1185">Reference proteome</keyword>
<organism evidence="2 3">
    <name type="scientific">Adlercreutzia hattorii</name>
    <dbReference type="NCBI Taxonomy" id="2707299"/>
    <lineage>
        <taxon>Bacteria</taxon>
        <taxon>Bacillati</taxon>
        <taxon>Actinomycetota</taxon>
        <taxon>Coriobacteriia</taxon>
        <taxon>Eggerthellales</taxon>
        <taxon>Eggerthellaceae</taxon>
        <taxon>Adlercreutzia</taxon>
    </lineage>
</organism>
<name>A0A6F8SMC1_9ACTN</name>
<reference evidence="3" key="2">
    <citation type="submission" date="2020-03" db="EMBL/GenBank/DDBJ databases">
        <title>Complete Genome Sequence of Adlercreutzia sp. strain 8CFCBH1 Producing Equol, Isolated from Healthy Japanese Feces.</title>
        <authorList>
            <person name="Ogata Y."/>
            <person name="Sakamoto M."/>
            <person name="Ohkuma M."/>
            <person name="Hattori M."/>
            <person name="Suda W."/>
        </authorList>
    </citation>
    <scope>NUCLEOTIDE SEQUENCE [LARGE SCALE GENOMIC DNA]</scope>
    <source>
        <strain evidence="3">8CFCBH1</strain>
    </source>
</reference>
<gene>
    <name evidence="2" type="ORF">ADCFC_17220</name>
</gene>
<dbReference type="EMBL" id="AP022829">
    <property type="protein sequence ID" value="BCA89225.1"/>
    <property type="molecule type" value="Genomic_DNA"/>
</dbReference>
<feature type="region of interest" description="Disordered" evidence="1">
    <location>
        <begin position="44"/>
        <end position="74"/>
    </location>
</feature>